<feature type="domain" description="Malic enzyme NAD-binding" evidence="7">
    <location>
        <begin position="193"/>
        <end position="430"/>
    </location>
</feature>
<dbReference type="GO" id="GO:0051287">
    <property type="term" value="F:NAD binding"/>
    <property type="evidence" value="ECO:0007669"/>
    <property type="project" value="InterPro"/>
</dbReference>
<proteinExistence type="inferred from homology"/>
<evidence type="ECO:0000256" key="3">
    <source>
        <dbReference type="ARBA" id="ARBA00007686"/>
    </source>
</evidence>
<dbReference type="FunFam" id="3.40.50.10380:FF:000003">
    <property type="entry name" value="NADP-dependent malic enzyme"/>
    <property type="match status" value="1"/>
</dbReference>
<evidence type="ECO:0000256" key="2">
    <source>
        <dbReference type="ARBA" id="ARBA00001946"/>
    </source>
</evidence>
<dbReference type="InterPro" id="IPR046346">
    <property type="entry name" value="Aminoacid_DH-like_N_sf"/>
</dbReference>
<keyword evidence="10" id="KW-1185">Reference proteome</keyword>
<gene>
    <name evidence="9" type="ORF">PUV54_10380</name>
</gene>
<dbReference type="PANTHER" id="PTHR43237">
    <property type="entry name" value="NADP-DEPENDENT MALIC ENZYME"/>
    <property type="match status" value="1"/>
</dbReference>
<dbReference type="Gene3D" id="3.40.50.720">
    <property type="entry name" value="NAD(P)-binding Rossmann-like Domain"/>
    <property type="match status" value="1"/>
</dbReference>
<evidence type="ECO:0000313" key="9">
    <source>
        <dbReference type="EMBL" id="WDI30365.1"/>
    </source>
</evidence>
<dbReference type="AlphaFoldDB" id="A0AAE9ZBQ8"/>
<dbReference type="GO" id="GO:0046872">
    <property type="term" value="F:metal ion binding"/>
    <property type="evidence" value="ECO:0007669"/>
    <property type="project" value="UniProtKB-KW"/>
</dbReference>
<accession>A0AAE9ZBQ8</accession>
<dbReference type="PANTHER" id="PTHR43237:SF4">
    <property type="entry name" value="NADP-DEPENDENT MALIC ENZYME"/>
    <property type="match status" value="1"/>
</dbReference>
<dbReference type="Proteomes" id="UP001214043">
    <property type="component" value="Chromosome"/>
</dbReference>
<dbReference type="InterPro" id="IPR045213">
    <property type="entry name" value="Malic_NAD-bd_bact_type"/>
</dbReference>
<dbReference type="GO" id="GO:0016616">
    <property type="term" value="F:oxidoreductase activity, acting on the CH-OH group of donors, NAD or NADP as acceptor"/>
    <property type="evidence" value="ECO:0007669"/>
    <property type="project" value="InterPro"/>
</dbReference>
<evidence type="ECO:0000313" key="10">
    <source>
        <dbReference type="Proteomes" id="UP001214043"/>
    </source>
</evidence>
<organism evidence="9 10">
    <name type="scientific">Hyphococcus flavus</name>
    <dbReference type="NCBI Taxonomy" id="1866326"/>
    <lineage>
        <taxon>Bacteria</taxon>
        <taxon>Pseudomonadati</taxon>
        <taxon>Pseudomonadota</taxon>
        <taxon>Alphaproteobacteria</taxon>
        <taxon>Parvularculales</taxon>
        <taxon>Parvularculaceae</taxon>
        <taxon>Hyphococcus</taxon>
    </lineage>
</organism>
<feature type="domain" description="Malic enzyme N-terminal" evidence="8">
    <location>
        <begin position="48"/>
        <end position="181"/>
    </location>
</feature>
<evidence type="ECO:0000259" key="7">
    <source>
        <dbReference type="SMART" id="SM00919"/>
    </source>
</evidence>
<dbReference type="RefSeq" id="WP_274492166.1">
    <property type="nucleotide sequence ID" value="NZ_CP118166.1"/>
</dbReference>
<name>A0AAE9ZBQ8_9PROT</name>
<dbReference type="InterPro" id="IPR051674">
    <property type="entry name" value="Malate_Decarboxylase"/>
</dbReference>
<evidence type="ECO:0000256" key="5">
    <source>
        <dbReference type="ARBA" id="ARBA00022723"/>
    </source>
</evidence>
<evidence type="ECO:0000256" key="1">
    <source>
        <dbReference type="ARBA" id="ARBA00001936"/>
    </source>
</evidence>
<dbReference type="InterPro" id="IPR012302">
    <property type="entry name" value="Malic_NAD-bd"/>
</dbReference>
<evidence type="ECO:0000259" key="8">
    <source>
        <dbReference type="SMART" id="SM01274"/>
    </source>
</evidence>
<dbReference type="SMART" id="SM00919">
    <property type="entry name" value="Malic_M"/>
    <property type="match status" value="1"/>
</dbReference>
<dbReference type="SUPFAM" id="SSF51735">
    <property type="entry name" value="NAD(P)-binding Rossmann-fold domains"/>
    <property type="match status" value="1"/>
</dbReference>
<dbReference type="InterPro" id="IPR036291">
    <property type="entry name" value="NAD(P)-bd_dom_sf"/>
</dbReference>
<keyword evidence="6" id="KW-0560">Oxidoreductase</keyword>
<dbReference type="CDD" id="cd05311">
    <property type="entry name" value="NAD_bind_2_malic_enz"/>
    <property type="match status" value="1"/>
</dbReference>
<dbReference type="InterPro" id="IPR012301">
    <property type="entry name" value="Malic_N_dom"/>
</dbReference>
<reference evidence="9" key="1">
    <citation type="submission" date="2023-02" db="EMBL/GenBank/DDBJ databases">
        <title>Genome sequence of Hyphococcus flavus.</title>
        <authorList>
            <person name="Rong J.-C."/>
            <person name="Zhao Q."/>
            <person name="Yi M."/>
            <person name="Wu J.-Y."/>
        </authorList>
    </citation>
    <scope>NUCLEOTIDE SEQUENCE</scope>
    <source>
        <strain evidence="9">MCCC 1K03223</strain>
    </source>
</reference>
<evidence type="ECO:0000256" key="6">
    <source>
        <dbReference type="ARBA" id="ARBA00023002"/>
    </source>
</evidence>
<dbReference type="SUPFAM" id="SSF53223">
    <property type="entry name" value="Aminoacid dehydrogenase-like, N-terminal domain"/>
    <property type="match status" value="1"/>
</dbReference>
<dbReference type="InterPro" id="IPR037062">
    <property type="entry name" value="Malic_N_dom_sf"/>
</dbReference>
<comment type="cofactor">
    <cofactor evidence="1">
        <name>Mn(2+)</name>
        <dbReference type="ChEBI" id="CHEBI:29035"/>
    </cofactor>
</comment>
<dbReference type="FunFam" id="3.40.50.720:FF:000095">
    <property type="entry name" value="NADP-dependent malic enzyme"/>
    <property type="match status" value="1"/>
</dbReference>
<dbReference type="Pfam" id="PF00390">
    <property type="entry name" value="malic"/>
    <property type="match status" value="1"/>
</dbReference>
<keyword evidence="5" id="KW-0479">Metal-binding</keyword>
<comment type="similarity">
    <text evidence="4">In the C-terminal section; belongs to the phosphate acetyltransferase and butyryltransferase family.</text>
</comment>
<dbReference type="Gene3D" id="3.40.50.10380">
    <property type="entry name" value="Malic enzyme, N-terminal domain"/>
    <property type="match status" value="1"/>
</dbReference>
<dbReference type="SMART" id="SM01274">
    <property type="entry name" value="malic"/>
    <property type="match status" value="1"/>
</dbReference>
<evidence type="ECO:0000256" key="4">
    <source>
        <dbReference type="ARBA" id="ARBA00008756"/>
    </source>
</evidence>
<dbReference type="EMBL" id="CP118166">
    <property type="protein sequence ID" value="WDI30365.1"/>
    <property type="molecule type" value="Genomic_DNA"/>
</dbReference>
<comment type="similarity">
    <text evidence="3">In the N-terminal section; belongs to the malic enzymes family.</text>
</comment>
<dbReference type="GO" id="GO:0004470">
    <property type="term" value="F:malic enzyme activity"/>
    <property type="evidence" value="ECO:0007669"/>
    <property type="project" value="InterPro"/>
</dbReference>
<protein>
    <submittedName>
        <fullName evidence="9">NAD-dependent malic enzyme</fullName>
    </submittedName>
</protein>
<comment type="cofactor">
    <cofactor evidence="2">
        <name>Mg(2+)</name>
        <dbReference type="ChEBI" id="CHEBI:18420"/>
    </cofactor>
</comment>
<sequence length="459" mass="48673">MFNKLFNSIRRGRRSSYAALYEARAKEKAPPSRSLDEAALDYHRAAPAGKMECVPTKPMSTQRDLSLAYSPGVAAACREIERDPSASRTLTNRANLVAIVTNGTAVLGLGDIGAEASKPVMEGKAALFKRFAGVDAIDLCVDETDPAKLADLIVKVQAGFGGFNLEDIKAPQCFEVERLARERTKVPVFHDDQHGTGVCVLAGLLNALELTGRALSETKIAVSGAGAAAIACVELLVAGGAQKENILLTDSMGVVYKGRKKGMTGKKADYAVKTDKRTLADAVEGADFFLGVSRRGLLTPDMVRTMAESPIIFALANPEPEIWPEDALDAAPGAIIATGRSDYPNQVNNVLCFPFLFRGALDVSASTVTPGMTTAAARAIGAVARMETPQSVRNAYPDENFAFGPGYILPKAFDPRLLPEVAGAVAQAAMDDGVAKAPIRDMNGYKQRLEALATALQAL</sequence>
<dbReference type="KEGG" id="hfl:PUV54_10380"/>
<dbReference type="Pfam" id="PF03949">
    <property type="entry name" value="Malic_M"/>
    <property type="match status" value="1"/>
</dbReference>